<dbReference type="AlphaFoldDB" id="A0A7I8DN50"/>
<accession>A0A7I8DN50</accession>
<proteinExistence type="predicted"/>
<feature type="domain" description="BD-FAE-like" evidence="2">
    <location>
        <begin position="49"/>
        <end position="251"/>
    </location>
</feature>
<dbReference type="RefSeq" id="WP_185259060.1">
    <property type="nucleotide sequence ID" value="NZ_AP023368.1"/>
</dbReference>
<reference evidence="3 4" key="1">
    <citation type="submission" date="2020-08" db="EMBL/GenBank/DDBJ databases">
        <title>Draft genome sequencing of an Anaerocolumna strain isolated from anoxic soil subjected to BSD treatment.</title>
        <authorList>
            <person name="Uek A."/>
            <person name="Tonouchi A."/>
        </authorList>
    </citation>
    <scope>NUCLEOTIDE SEQUENCE [LARGE SCALE GENOMIC DNA]</scope>
    <source>
        <strain evidence="3 4">CTTW</strain>
    </source>
</reference>
<dbReference type="EMBL" id="AP023368">
    <property type="protein sequence ID" value="BCJ98754.1"/>
    <property type="molecule type" value="Genomic_DNA"/>
</dbReference>
<evidence type="ECO:0000259" key="2">
    <source>
        <dbReference type="Pfam" id="PF20434"/>
    </source>
</evidence>
<gene>
    <name evidence="3" type="ORF">bsdcttw_17950</name>
</gene>
<dbReference type="SUPFAM" id="SSF53474">
    <property type="entry name" value="alpha/beta-Hydrolases"/>
    <property type="match status" value="1"/>
</dbReference>
<keyword evidence="4" id="KW-1185">Reference proteome</keyword>
<evidence type="ECO:0000313" key="4">
    <source>
        <dbReference type="Proteomes" id="UP000515703"/>
    </source>
</evidence>
<evidence type="ECO:0000313" key="3">
    <source>
        <dbReference type="EMBL" id="BCJ98754.1"/>
    </source>
</evidence>
<reference evidence="3 4" key="2">
    <citation type="submission" date="2020-08" db="EMBL/GenBank/DDBJ databases">
        <authorList>
            <person name="Ueki A."/>
            <person name="Tonouchi A."/>
        </authorList>
    </citation>
    <scope>NUCLEOTIDE SEQUENCE [LARGE SCALE GENOMIC DNA]</scope>
    <source>
        <strain evidence="3 4">CTTW</strain>
    </source>
</reference>
<dbReference type="InterPro" id="IPR029058">
    <property type="entry name" value="AB_hydrolase_fold"/>
</dbReference>
<dbReference type="PANTHER" id="PTHR48081:SF13">
    <property type="entry name" value="ALPHA_BETA HYDROLASE"/>
    <property type="match status" value="1"/>
</dbReference>
<dbReference type="InterPro" id="IPR050300">
    <property type="entry name" value="GDXG_lipolytic_enzyme"/>
</dbReference>
<evidence type="ECO:0000256" key="1">
    <source>
        <dbReference type="ARBA" id="ARBA00022801"/>
    </source>
</evidence>
<keyword evidence="1" id="KW-0378">Hydrolase</keyword>
<dbReference type="Proteomes" id="UP000515703">
    <property type="component" value="Chromosome"/>
</dbReference>
<dbReference type="Pfam" id="PF20434">
    <property type="entry name" value="BD-FAE"/>
    <property type="match status" value="1"/>
</dbReference>
<organism evidence="3 4">
    <name type="scientific">Anaerocolumna chitinilytica</name>
    <dbReference type="NCBI Taxonomy" id="1727145"/>
    <lineage>
        <taxon>Bacteria</taxon>
        <taxon>Bacillati</taxon>
        <taxon>Bacillota</taxon>
        <taxon>Clostridia</taxon>
        <taxon>Lachnospirales</taxon>
        <taxon>Lachnospiraceae</taxon>
        <taxon>Anaerocolumna</taxon>
    </lineage>
</organism>
<protein>
    <submittedName>
        <fullName evidence="3">Lipase</fullName>
    </submittedName>
</protein>
<dbReference type="GO" id="GO:0016787">
    <property type="term" value="F:hydrolase activity"/>
    <property type="evidence" value="ECO:0007669"/>
    <property type="project" value="UniProtKB-KW"/>
</dbReference>
<dbReference type="InterPro" id="IPR049492">
    <property type="entry name" value="BD-FAE-like_dom"/>
</dbReference>
<name>A0A7I8DN50_9FIRM</name>
<dbReference type="KEGG" id="acht:bsdcttw_17950"/>
<sequence length="289" mass="32552">MAYKEVKVIKNNPSLEGMAVMIPDVIFSTAQGVDLKLQLFMPWKDETAKEPKKYPLIVFVQGSAWTFPDVYYQIPQLAQFSREGYVVATLTHRSSLEGHPYPAFLEDVKTGIRYLRKNAERYQIDTERVGIWGTSSGGNTALLVGLTGNEKQYKTQEYPDHSDSVKIVIDCFGPADLSEAIEKIELMEEDSKKLFAALRGEDTKENVARLQDMNPVNHVRKGAAYPPFLILQGNQDFIVEYSQSELMYHKLLEAGADAALICVDGAPHEGSFWSKELLALIKDFIDEHL</sequence>
<dbReference type="Gene3D" id="3.40.50.1820">
    <property type="entry name" value="alpha/beta hydrolase"/>
    <property type="match status" value="1"/>
</dbReference>
<dbReference type="PANTHER" id="PTHR48081">
    <property type="entry name" value="AB HYDROLASE SUPERFAMILY PROTEIN C4A8.06C"/>
    <property type="match status" value="1"/>
</dbReference>